<organism evidence="1">
    <name type="scientific">marine sediment metagenome</name>
    <dbReference type="NCBI Taxonomy" id="412755"/>
    <lineage>
        <taxon>unclassified sequences</taxon>
        <taxon>metagenomes</taxon>
        <taxon>ecological metagenomes</taxon>
    </lineage>
</organism>
<protein>
    <submittedName>
        <fullName evidence="1">Uncharacterized protein</fullName>
    </submittedName>
</protein>
<proteinExistence type="predicted"/>
<gene>
    <name evidence="1" type="ORF">S01H4_60543</name>
</gene>
<accession>X1D9E4</accession>
<evidence type="ECO:0000313" key="1">
    <source>
        <dbReference type="EMBL" id="GAH16867.1"/>
    </source>
</evidence>
<name>X1D9E4_9ZZZZ</name>
<comment type="caution">
    <text evidence="1">The sequence shown here is derived from an EMBL/GenBank/DDBJ whole genome shotgun (WGS) entry which is preliminary data.</text>
</comment>
<sequence length="62" mass="7672">MFVKNSNSQLTLEEQRLKYLILITESEVEVERLDRKIQKNNLTKQQEYIRTYHKRMDRTHSF</sequence>
<dbReference type="AlphaFoldDB" id="X1D9E4"/>
<dbReference type="EMBL" id="BART01035725">
    <property type="protein sequence ID" value="GAH16867.1"/>
    <property type="molecule type" value="Genomic_DNA"/>
</dbReference>
<reference evidence="1" key="1">
    <citation type="journal article" date="2014" name="Front. Microbiol.">
        <title>High frequency of phylogenetically diverse reductive dehalogenase-homologous genes in deep subseafloor sedimentary metagenomes.</title>
        <authorList>
            <person name="Kawai M."/>
            <person name="Futagami T."/>
            <person name="Toyoda A."/>
            <person name="Takaki Y."/>
            <person name="Nishi S."/>
            <person name="Hori S."/>
            <person name="Arai W."/>
            <person name="Tsubouchi T."/>
            <person name="Morono Y."/>
            <person name="Uchiyama I."/>
            <person name="Ito T."/>
            <person name="Fujiyama A."/>
            <person name="Inagaki F."/>
            <person name="Takami H."/>
        </authorList>
    </citation>
    <scope>NUCLEOTIDE SEQUENCE</scope>
    <source>
        <strain evidence="1">Expedition CK06-06</strain>
    </source>
</reference>